<evidence type="ECO:0000256" key="1">
    <source>
        <dbReference type="SAM" id="MobiDB-lite"/>
    </source>
</evidence>
<comment type="caution">
    <text evidence="2">The sequence shown here is derived from an EMBL/GenBank/DDBJ whole genome shotgun (WGS) entry which is preliminary data.</text>
</comment>
<evidence type="ECO:0000313" key="3">
    <source>
        <dbReference type="Proteomes" id="UP000600918"/>
    </source>
</evidence>
<evidence type="ECO:0000313" key="2">
    <source>
        <dbReference type="EMBL" id="KAF7432166.1"/>
    </source>
</evidence>
<proteinExistence type="predicted"/>
<reference evidence="2" key="1">
    <citation type="journal article" date="2020" name="G3 (Bethesda)">
        <title>High-Quality Assemblies for Three Invasive Social Wasps from the &lt;i&gt;Vespula&lt;/i&gt; Genus.</title>
        <authorList>
            <person name="Harrop T.W.R."/>
            <person name="Guhlin J."/>
            <person name="McLaughlin G.M."/>
            <person name="Permina E."/>
            <person name="Stockwell P."/>
            <person name="Gilligan J."/>
            <person name="Le Lec M.F."/>
            <person name="Gruber M.A.M."/>
            <person name="Quinn O."/>
            <person name="Lovegrove M."/>
            <person name="Duncan E.J."/>
            <person name="Remnant E.J."/>
            <person name="Van Eeckhoven J."/>
            <person name="Graham B."/>
            <person name="Knapp R.A."/>
            <person name="Langford K.W."/>
            <person name="Kronenberg Z."/>
            <person name="Press M.O."/>
            <person name="Eacker S.M."/>
            <person name="Wilson-Rankin E.E."/>
            <person name="Purcell J."/>
            <person name="Lester P.J."/>
            <person name="Dearden P.K."/>
        </authorList>
    </citation>
    <scope>NUCLEOTIDE SEQUENCE</scope>
    <source>
        <strain evidence="2">Volc-1</strain>
    </source>
</reference>
<protein>
    <submittedName>
        <fullName evidence="2">Uncharacterized protein</fullName>
    </submittedName>
</protein>
<name>A0A834UDK1_VESPE</name>
<feature type="compositionally biased region" description="Basic and acidic residues" evidence="1">
    <location>
        <begin position="69"/>
        <end position="87"/>
    </location>
</feature>
<accession>A0A834UDK1</accession>
<dbReference type="EMBL" id="JACSDY010000003">
    <property type="protein sequence ID" value="KAF7432166.1"/>
    <property type="molecule type" value="Genomic_DNA"/>
</dbReference>
<dbReference type="Proteomes" id="UP000600918">
    <property type="component" value="Unassembled WGS sequence"/>
</dbReference>
<dbReference type="AlphaFoldDB" id="A0A834UDK1"/>
<keyword evidence="3" id="KW-1185">Reference proteome</keyword>
<sequence length="155" mass="16935">MDRADVGFRFARLAEAANRRSTRVKTILKNNGDGGGSGDGADGGSGDGDDGGGGGGRGATTARKIKTRRLQEKGTRRNPDEQSRPEKLTGVGKSRGKDRKGWIANWNLSCSRRWTAVRLCRSILKCPIYEAVTYRYTLCGWWTLNQSTLCTLEPP</sequence>
<organism evidence="2 3">
    <name type="scientific">Vespula pensylvanica</name>
    <name type="common">Western yellow jacket</name>
    <name type="synonym">Wasp</name>
    <dbReference type="NCBI Taxonomy" id="30213"/>
    <lineage>
        <taxon>Eukaryota</taxon>
        <taxon>Metazoa</taxon>
        <taxon>Ecdysozoa</taxon>
        <taxon>Arthropoda</taxon>
        <taxon>Hexapoda</taxon>
        <taxon>Insecta</taxon>
        <taxon>Pterygota</taxon>
        <taxon>Neoptera</taxon>
        <taxon>Endopterygota</taxon>
        <taxon>Hymenoptera</taxon>
        <taxon>Apocrita</taxon>
        <taxon>Aculeata</taxon>
        <taxon>Vespoidea</taxon>
        <taxon>Vespidae</taxon>
        <taxon>Vespinae</taxon>
        <taxon>Vespula</taxon>
    </lineage>
</organism>
<feature type="compositionally biased region" description="Gly residues" evidence="1">
    <location>
        <begin position="32"/>
        <end position="58"/>
    </location>
</feature>
<feature type="region of interest" description="Disordered" evidence="1">
    <location>
        <begin position="19"/>
        <end position="98"/>
    </location>
</feature>
<gene>
    <name evidence="2" type="ORF">H0235_005090</name>
</gene>